<dbReference type="Proteomes" id="UP000593565">
    <property type="component" value="Unassembled WGS sequence"/>
</dbReference>
<evidence type="ECO:0008006" key="4">
    <source>
        <dbReference type="Google" id="ProtNLM"/>
    </source>
</evidence>
<name>A0A7J6AAI5_AMEME</name>
<dbReference type="EMBL" id="JAAGNN010000017">
    <property type="protein sequence ID" value="KAF4078488.1"/>
    <property type="molecule type" value="Genomic_DNA"/>
</dbReference>
<feature type="compositionally biased region" description="Low complexity" evidence="1">
    <location>
        <begin position="310"/>
        <end position="336"/>
    </location>
</feature>
<feature type="compositionally biased region" description="Polar residues" evidence="1">
    <location>
        <begin position="488"/>
        <end position="504"/>
    </location>
</feature>
<sequence>MSRWESTLTGGSTEAEESLLSQQCDAFAPRRRRSILHRFSRAVLMRDSSPCDSASGSSLRMNSAGSCDSVISINSGYSDDSMEHLSAEERACLMFLEETIESLEVENDSGVSNDEPDHPSCNLTNKMAHLSSISQVNPNELSVHDNPNKVLGKDHKPHKLLVPTPLVLANGNAKLLKKTDFSTSAPKPAVLVKTPKTASLNSHQSSALKTSSGGTAISAPNPGRHEPNSYASSKLTDLPPSFIPEPPVKPDSSNGALAKYNPLKSNIDPRSDQKQKSVSSKTQMELLPPPSDFMDKPVLLPAVHIPPAGQSQAQTSTQLSSQLASQFPSQPSQSESMPIAPPPGFDGHIETNKPLTALSSNELDKLRKKASMKKVPEKVPVVLENTGHNVSDQANSQTLGPNTTSVTVVEYGEPKSPPSVAPKPKKLPSNIVLKNHKDATPGHSLVSPGDRMMTNKQNVHQEALKKLGLLRSDEINSGLCTSPPHKASPQTSFNKSTSEESTADSVRVHDEHHAVVEAQGKTQFSFLPVHPEKGVKENLLITRSPSPKPFEMKSATMERSGVGLKSLALENPSQSTSQEESPENLALPFLQNNRPRCASEGNWKDFSNDHIPSGSNREPEIRRSLHIPAPSLEQPKIESSKSLRSHGISVVISPQSKNGEDRKQALRRLGLIKD</sequence>
<proteinExistence type="predicted"/>
<dbReference type="PANTHER" id="PTHR21555">
    <property type="entry name" value="SPECIFICALLY ANDROGEN-REGULATED GENE PROTEIN"/>
    <property type="match status" value="1"/>
</dbReference>
<evidence type="ECO:0000256" key="1">
    <source>
        <dbReference type="SAM" id="MobiDB-lite"/>
    </source>
</evidence>
<keyword evidence="3" id="KW-1185">Reference proteome</keyword>
<protein>
    <recommendedName>
        <fullName evidence="4">Specifically androgen-regulated gene protein</fullName>
    </recommendedName>
</protein>
<comment type="caution">
    <text evidence="2">The sequence shown here is derived from an EMBL/GenBank/DDBJ whole genome shotgun (WGS) entry which is preliminary data.</text>
</comment>
<accession>A0A7J6AAI5</accession>
<dbReference type="InterPro" id="IPR026152">
    <property type="entry name" value="SARG"/>
</dbReference>
<dbReference type="Pfam" id="PF15385">
    <property type="entry name" value="SARG"/>
    <property type="match status" value="2"/>
</dbReference>
<feature type="compositionally biased region" description="Polar residues" evidence="1">
    <location>
        <begin position="196"/>
        <end position="215"/>
    </location>
</feature>
<dbReference type="AlphaFoldDB" id="A0A7J6AAI5"/>
<evidence type="ECO:0000313" key="2">
    <source>
        <dbReference type="EMBL" id="KAF4078488.1"/>
    </source>
</evidence>
<reference evidence="2 3" key="1">
    <citation type="submission" date="2020-02" db="EMBL/GenBank/DDBJ databases">
        <title>A chromosome-scale genome assembly of the black bullhead catfish (Ameiurus melas).</title>
        <authorList>
            <person name="Wen M."/>
            <person name="Zham M."/>
            <person name="Cabau C."/>
            <person name="Klopp C."/>
            <person name="Donnadieu C."/>
            <person name="Roques C."/>
            <person name="Bouchez O."/>
            <person name="Lampietro C."/>
            <person name="Jouanno E."/>
            <person name="Herpin A."/>
            <person name="Louis A."/>
            <person name="Berthelot C."/>
            <person name="Parey E."/>
            <person name="Roest-Crollius H."/>
            <person name="Braasch I."/>
            <person name="Postlethwait J."/>
            <person name="Robinson-Rechavi M."/>
            <person name="Echchiki A."/>
            <person name="Begum T."/>
            <person name="Montfort J."/>
            <person name="Schartl M."/>
            <person name="Bobe J."/>
            <person name="Guiguen Y."/>
        </authorList>
    </citation>
    <scope>NUCLEOTIDE SEQUENCE [LARGE SCALE GENOMIC DNA]</scope>
    <source>
        <strain evidence="2">M_S1</strain>
        <tissue evidence="2">Blood</tissue>
    </source>
</reference>
<organism evidence="2 3">
    <name type="scientific">Ameiurus melas</name>
    <name type="common">Black bullhead</name>
    <name type="synonym">Silurus melas</name>
    <dbReference type="NCBI Taxonomy" id="219545"/>
    <lineage>
        <taxon>Eukaryota</taxon>
        <taxon>Metazoa</taxon>
        <taxon>Chordata</taxon>
        <taxon>Craniata</taxon>
        <taxon>Vertebrata</taxon>
        <taxon>Euteleostomi</taxon>
        <taxon>Actinopterygii</taxon>
        <taxon>Neopterygii</taxon>
        <taxon>Teleostei</taxon>
        <taxon>Ostariophysi</taxon>
        <taxon>Siluriformes</taxon>
        <taxon>Ictaluridae</taxon>
        <taxon>Ameiurus</taxon>
    </lineage>
</organism>
<feature type="region of interest" description="Disordered" evidence="1">
    <location>
        <begin position="570"/>
        <end position="674"/>
    </location>
</feature>
<gene>
    <name evidence="2" type="ORF">AMELA_G00199680</name>
</gene>
<feature type="region of interest" description="Disordered" evidence="1">
    <location>
        <begin position="477"/>
        <end position="504"/>
    </location>
</feature>
<feature type="compositionally biased region" description="Low complexity" evidence="1">
    <location>
        <begin position="570"/>
        <end position="579"/>
    </location>
</feature>
<dbReference type="PANTHER" id="PTHR21555:SF0">
    <property type="entry name" value="SPECIFICALLY ANDROGEN-REGULATED GENE PROTEIN"/>
    <property type="match status" value="1"/>
</dbReference>
<evidence type="ECO:0000313" key="3">
    <source>
        <dbReference type="Proteomes" id="UP000593565"/>
    </source>
</evidence>
<feature type="region of interest" description="Disordered" evidence="1">
    <location>
        <begin position="194"/>
        <end position="380"/>
    </location>
</feature>